<dbReference type="PRINTS" id="PR01206">
    <property type="entry name" value="ORPHTRNSPORT"/>
</dbReference>
<evidence type="ECO:0000256" key="9">
    <source>
        <dbReference type="RuleBase" id="RU003732"/>
    </source>
</evidence>
<dbReference type="InterPro" id="IPR002438">
    <property type="entry name" value="Neutral_aa_SLC6"/>
</dbReference>
<dbReference type="Pfam" id="PF00209">
    <property type="entry name" value="SNF"/>
    <property type="match status" value="1"/>
</dbReference>
<evidence type="ECO:0000256" key="7">
    <source>
        <dbReference type="ARBA" id="ARBA00023180"/>
    </source>
</evidence>
<keyword evidence="5 10" id="KW-1133">Transmembrane helix</keyword>
<dbReference type="PANTHER" id="PTHR11616">
    <property type="entry name" value="SODIUM/CHLORIDE DEPENDENT TRANSPORTER"/>
    <property type="match status" value="1"/>
</dbReference>
<feature type="binding site" evidence="8">
    <location>
        <position position="32"/>
    </location>
    <ligand>
        <name>Na(+)</name>
        <dbReference type="ChEBI" id="CHEBI:29101"/>
        <label>1</label>
    </ligand>
</feature>
<protein>
    <recommendedName>
        <fullName evidence="9">Transporter</fullName>
    </recommendedName>
</protein>
<dbReference type="AlphaFoldDB" id="A0A8C6SAW9"/>
<feature type="binding site" evidence="8">
    <location>
        <position position="39"/>
    </location>
    <ligand>
        <name>Na(+)</name>
        <dbReference type="ChEBI" id="CHEBI:29101"/>
        <label>1</label>
    </ligand>
</feature>
<evidence type="ECO:0000256" key="3">
    <source>
        <dbReference type="ARBA" id="ARBA00022692"/>
    </source>
</evidence>
<dbReference type="PROSITE" id="PS00610">
    <property type="entry name" value="NA_NEUROTRAN_SYMP_1"/>
    <property type="match status" value="1"/>
</dbReference>
<accession>A0A8C6SAW9</accession>
<dbReference type="GO" id="GO:0015175">
    <property type="term" value="F:neutral L-amino acid transmembrane transporter activity"/>
    <property type="evidence" value="ECO:0007669"/>
    <property type="project" value="TreeGrafter"/>
</dbReference>
<keyword evidence="6 10" id="KW-0472">Membrane</keyword>
<keyword evidence="8" id="KW-0479">Metal-binding</keyword>
<evidence type="ECO:0000256" key="1">
    <source>
        <dbReference type="ARBA" id="ARBA00004141"/>
    </source>
</evidence>
<evidence type="ECO:0000256" key="5">
    <source>
        <dbReference type="ARBA" id="ARBA00022989"/>
    </source>
</evidence>
<dbReference type="PRINTS" id="PR00176">
    <property type="entry name" value="NANEUSMPORT"/>
</dbReference>
<sequence length="283" mass="32138">PILWPSPLERPEDAGDRPKWDNKAQYMLSCVGVCVGIGNVWRFPYLCQNHGGGAFMIPFLILLVLEGIPLLYLEFAIGQRLRRASLGMWTVINPYLTGLASLGVSITIGVYYNTIIGWILWYLFNSFQDKLPWSQCPVNSNLTGQVSECERSSSVDYFWYRQTLNITPSIEEDGGLQWWILLCHISAWTVLYLCVIRGIETTGKVWTSQPTTLSNYNLWLNVSLGCVCDFNTSLCCADNLSGQRTNTEGLHEWNKVPLYTRSKSYTSNLWLLEEAKNLLPSTQ</sequence>
<proteinExistence type="inferred from homology"/>
<keyword evidence="3 9" id="KW-0812">Transmembrane</keyword>
<evidence type="ECO:0000256" key="4">
    <source>
        <dbReference type="ARBA" id="ARBA00022847"/>
    </source>
</evidence>
<evidence type="ECO:0000256" key="2">
    <source>
        <dbReference type="ARBA" id="ARBA00022448"/>
    </source>
</evidence>
<dbReference type="SUPFAM" id="SSF161070">
    <property type="entry name" value="SNF-like"/>
    <property type="match status" value="1"/>
</dbReference>
<dbReference type="InterPro" id="IPR000175">
    <property type="entry name" value="Na/ntran_symport"/>
</dbReference>
<dbReference type="GO" id="GO:0015293">
    <property type="term" value="F:symporter activity"/>
    <property type="evidence" value="ECO:0007669"/>
    <property type="project" value="UniProtKB-KW"/>
</dbReference>
<dbReference type="GO" id="GO:0046872">
    <property type="term" value="F:metal ion binding"/>
    <property type="evidence" value="ECO:0007669"/>
    <property type="project" value="UniProtKB-KW"/>
</dbReference>
<evidence type="ECO:0000256" key="6">
    <source>
        <dbReference type="ARBA" id="ARBA00023136"/>
    </source>
</evidence>
<name>A0A8C6SAW9_9GOBI</name>
<keyword evidence="8" id="KW-0915">Sodium</keyword>
<evidence type="ECO:0000313" key="11">
    <source>
        <dbReference type="Ensembl" id="ENSNMLP00000003771.1"/>
    </source>
</evidence>
<dbReference type="PROSITE" id="PS50267">
    <property type="entry name" value="NA_NEUROTRAN_SYMP_3"/>
    <property type="match status" value="1"/>
</dbReference>
<keyword evidence="2 9" id="KW-0813">Transport</keyword>
<keyword evidence="4 9" id="KW-0769">Symport</keyword>
<dbReference type="Proteomes" id="UP000694523">
    <property type="component" value="Unplaced"/>
</dbReference>
<feature type="transmembrane region" description="Helical" evidence="10">
    <location>
        <begin position="96"/>
        <end position="124"/>
    </location>
</feature>
<keyword evidence="7" id="KW-0325">Glycoprotein</keyword>
<evidence type="ECO:0000313" key="12">
    <source>
        <dbReference type="Proteomes" id="UP000694523"/>
    </source>
</evidence>
<keyword evidence="12" id="KW-1185">Reference proteome</keyword>
<dbReference type="GO" id="GO:0035725">
    <property type="term" value="P:sodium ion transmembrane transport"/>
    <property type="evidence" value="ECO:0007669"/>
    <property type="project" value="TreeGrafter"/>
</dbReference>
<evidence type="ECO:0000256" key="10">
    <source>
        <dbReference type="SAM" id="Phobius"/>
    </source>
</evidence>
<feature type="transmembrane region" description="Helical" evidence="10">
    <location>
        <begin position="176"/>
        <end position="195"/>
    </location>
</feature>
<feature type="transmembrane region" description="Helical" evidence="10">
    <location>
        <begin position="26"/>
        <end position="43"/>
    </location>
</feature>
<comment type="similarity">
    <text evidence="9">Belongs to the sodium:neurotransmitter symporter (SNF) (TC 2.A.22) family.</text>
</comment>
<reference evidence="11" key="1">
    <citation type="submission" date="2025-08" db="UniProtKB">
        <authorList>
            <consortium name="Ensembl"/>
        </authorList>
    </citation>
    <scope>IDENTIFICATION</scope>
</reference>
<comment type="subcellular location">
    <subcellularLocation>
        <location evidence="1">Membrane</location>
        <topology evidence="1">Multi-pass membrane protein</topology>
    </subcellularLocation>
</comment>
<evidence type="ECO:0000256" key="8">
    <source>
        <dbReference type="PIRSR" id="PIRSR600175-1"/>
    </source>
</evidence>
<organism evidence="11 12">
    <name type="scientific">Neogobius melanostomus</name>
    <name type="common">round goby</name>
    <dbReference type="NCBI Taxonomy" id="47308"/>
    <lineage>
        <taxon>Eukaryota</taxon>
        <taxon>Metazoa</taxon>
        <taxon>Chordata</taxon>
        <taxon>Craniata</taxon>
        <taxon>Vertebrata</taxon>
        <taxon>Euteleostomi</taxon>
        <taxon>Actinopterygii</taxon>
        <taxon>Neopterygii</taxon>
        <taxon>Teleostei</taxon>
        <taxon>Neoteleostei</taxon>
        <taxon>Acanthomorphata</taxon>
        <taxon>Gobiaria</taxon>
        <taxon>Gobiiformes</taxon>
        <taxon>Gobioidei</taxon>
        <taxon>Gobiidae</taxon>
        <taxon>Benthophilinae</taxon>
        <taxon>Neogobiini</taxon>
        <taxon>Neogobius</taxon>
    </lineage>
</organism>
<dbReference type="PANTHER" id="PTHR11616:SF125">
    <property type="entry name" value="SODIUM-DEPENDENT NEUTRAL AMINO ACID TRANSPORTER B(0)AT1"/>
    <property type="match status" value="1"/>
</dbReference>
<feature type="binding site" evidence="8">
    <location>
        <position position="35"/>
    </location>
    <ligand>
        <name>Na(+)</name>
        <dbReference type="ChEBI" id="CHEBI:29101"/>
        <label>1</label>
    </ligand>
</feature>
<reference evidence="11" key="2">
    <citation type="submission" date="2025-09" db="UniProtKB">
        <authorList>
            <consortium name="Ensembl"/>
        </authorList>
    </citation>
    <scope>IDENTIFICATION</scope>
</reference>
<dbReference type="GO" id="GO:0031526">
    <property type="term" value="C:brush border membrane"/>
    <property type="evidence" value="ECO:0007669"/>
    <property type="project" value="TreeGrafter"/>
</dbReference>
<dbReference type="InterPro" id="IPR037272">
    <property type="entry name" value="SNS_sf"/>
</dbReference>
<feature type="transmembrane region" description="Helical" evidence="10">
    <location>
        <begin position="55"/>
        <end position="75"/>
    </location>
</feature>
<dbReference type="Ensembl" id="ENSNMLT00000004329.1">
    <property type="protein sequence ID" value="ENSNMLP00000003771.1"/>
    <property type="gene ID" value="ENSNMLG00000002778.1"/>
</dbReference>